<comment type="caution">
    <text evidence="4">The sequence shown here is derived from an EMBL/GenBank/DDBJ whole genome shotgun (WGS) entry which is preliminary data.</text>
</comment>
<dbReference type="HAMAP" id="MF_01384">
    <property type="entry name" value="UreD"/>
    <property type="match status" value="1"/>
</dbReference>
<proteinExistence type="inferred from homology"/>
<evidence type="ECO:0000256" key="2">
    <source>
        <dbReference type="ARBA" id="ARBA00023186"/>
    </source>
</evidence>
<dbReference type="Pfam" id="PF01774">
    <property type="entry name" value="UreD"/>
    <property type="match status" value="1"/>
</dbReference>
<dbReference type="PANTHER" id="PTHR33643:SF1">
    <property type="entry name" value="UREASE ACCESSORY PROTEIN D"/>
    <property type="match status" value="1"/>
</dbReference>
<evidence type="ECO:0000256" key="1">
    <source>
        <dbReference type="ARBA" id="ARBA00007177"/>
    </source>
</evidence>
<evidence type="ECO:0000256" key="3">
    <source>
        <dbReference type="HAMAP-Rule" id="MF_01384"/>
    </source>
</evidence>
<dbReference type="Proteomes" id="UP000389128">
    <property type="component" value="Unassembled WGS sequence"/>
</dbReference>
<comment type="subcellular location">
    <subcellularLocation>
        <location evidence="3">Cytoplasm</location>
    </subcellularLocation>
</comment>
<keyword evidence="3" id="KW-0996">Nickel insertion</keyword>
<keyword evidence="2 3" id="KW-0143">Chaperone</keyword>
<organism evidence="4 5">
    <name type="scientific">Zoogloea oleivorans</name>
    <dbReference type="NCBI Taxonomy" id="1552750"/>
    <lineage>
        <taxon>Bacteria</taxon>
        <taxon>Pseudomonadati</taxon>
        <taxon>Pseudomonadota</taxon>
        <taxon>Betaproteobacteria</taxon>
        <taxon>Rhodocyclales</taxon>
        <taxon>Zoogloeaceae</taxon>
        <taxon>Zoogloea</taxon>
    </lineage>
</organism>
<name>A0A6C2D318_9RHOO</name>
<protein>
    <recommendedName>
        <fullName evidence="3">Urease accessory protein UreD</fullName>
    </recommendedName>
</protein>
<reference evidence="4 5" key="1">
    <citation type="submission" date="2019-01" db="EMBL/GenBank/DDBJ databases">
        <title>Zoogloea oleivorans genome sequencing and assembly.</title>
        <authorList>
            <person name="Tancsics A."/>
            <person name="Farkas M."/>
            <person name="Kriszt B."/>
            <person name="Maroti G."/>
            <person name="Horvath B."/>
        </authorList>
    </citation>
    <scope>NUCLEOTIDE SEQUENCE [LARGE SCALE GENOMIC DNA]</scope>
    <source>
        <strain evidence="4 5">Buc</strain>
    </source>
</reference>
<keyword evidence="3" id="KW-0963">Cytoplasm</keyword>
<dbReference type="AlphaFoldDB" id="A0A6C2D318"/>
<dbReference type="InterPro" id="IPR002669">
    <property type="entry name" value="UreD"/>
</dbReference>
<keyword evidence="5" id="KW-1185">Reference proteome</keyword>
<evidence type="ECO:0000313" key="4">
    <source>
        <dbReference type="EMBL" id="TYC59952.1"/>
    </source>
</evidence>
<evidence type="ECO:0000313" key="5">
    <source>
        <dbReference type="Proteomes" id="UP000389128"/>
    </source>
</evidence>
<dbReference type="GO" id="GO:0016151">
    <property type="term" value="F:nickel cation binding"/>
    <property type="evidence" value="ECO:0007669"/>
    <property type="project" value="UniProtKB-UniRule"/>
</dbReference>
<accession>A0A6C2D318</accession>
<sequence length="290" mass="30945">MLAICPPLEEARPVAGTQQRWYARLELGFEAPGDGRTVLAHRLHKGPLRVQKALYPEGPEVCHALILHPPAGIAGGDELTLQVTVGEGAKALITTPGAGKWYRSNGPLARQTLDFEVAAGGVLEWLPQESIVFDRVKGHTETRVRLAGDAVFIGLDLLCLGRTASGERFTEGSLRLASRIERDGKLIWSEQGLIEGGSRLLESPVGLCGQPVTGTLLVASESIDASLLAACREIRPTVGEGAVTRLPGLLVARYLGPSGEPARAWFVALWAALRPALAGRAASVPRIWHT</sequence>
<comment type="function">
    <text evidence="3">Required for maturation of urease via the functional incorporation of the urease nickel metallocenter.</text>
</comment>
<dbReference type="EMBL" id="SDKK01000006">
    <property type="protein sequence ID" value="TYC59952.1"/>
    <property type="molecule type" value="Genomic_DNA"/>
</dbReference>
<gene>
    <name evidence="3" type="primary">ureD</name>
    <name evidence="4" type="ORF">ETQ85_07960</name>
</gene>
<comment type="similarity">
    <text evidence="1 3">Belongs to the UreD family.</text>
</comment>
<dbReference type="OrthoDB" id="9798842at2"/>
<dbReference type="PANTHER" id="PTHR33643">
    <property type="entry name" value="UREASE ACCESSORY PROTEIN D"/>
    <property type="match status" value="1"/>
</dbReference>
<comment type="subunit">
    <text evidence="3">UreD, UreF and UreG form a complex that acts as a GTP-hydrolysis-dependent molecular chaperone, activating the urease apoprotein by helping to assemble the nickel containing metallocenter of UreC. The UreE protein probably delivers the nickel.</text>
</comment>
<dbReference type="GO" id="GO:0005737">
    <property type="term" value="C:cytoplasm"/>
    <property type="evidence" value="ECO:0007669"/>
    <property type="project" value="UniProtKB-SubCell"/>
</dbReference>